<organism evidence="1 2">
    <name type="scientific">Dimorphilus gyrociliatus</name>
    <dbReference type="NCBI Taxonomy" id="2664684"/>
    <lineage>
        <taxon>Eukaryota</taxon>
        <taxon>Metazoa</taxon>
        <taxon>Spiralia</taxon>
        <taxon>Lophotrochozoa</taxon>
        <taxon>Annelida</taxon>
        <taxon>Polychaeta</taxon>
        <taxon>Polychaeta incertae sedis</taxon>
        <taxon>Dinophilidae</taxon>
        <taxon>Dimorphilus</taxon>
    </lineage>
</organism>
<gene>
    <name evidence="1" type="ORF">DGYR_LOCUS3434</name>
</gene>
<proteinExistence type="predicted"/>
<dbReference type="EMBL" id="CAJFCJ010000005">
    <property type="protein sequence ID" value="CAD5114607.1"/>
    <property type="molecule type" value="Genomic_DNA"/>
</dbReference>
<reference evidence="1 2" key="1">
    <citation type="submission" date="2020-08" db="EMBL/GenBank/DDBJ databases">
        <authorList>
            <person name="Hejnol A."/>
        </authorList>
    </citation>
    <scope>NUCLEOTIDE SEQUENCE [LARGE SCALE GENOMIC DNA]</scope>
</reference>
<evidence type="ECO:0000313" key="2">
    <source>
        <dbReference type="Proteomes" id="UP000549394"/>
    </source>
</evidence>
<keyword evidence="2" id="KW-1185">Reference proteome</keyword>
<sequence>MVDVATVGNETRCVLCDVSDLNFRHYNCSPRHSICSICFSALKSLPNSENDVITSDCIVCKSSTMFPDEIVKYKEDTGSTDNNTLQQAEFSGVYSEEYQESCSEEFDNKFETILNSIKQKKEYFRTKFRIFDLVKKAKLNMLNKSINGFEQIRRDCPPTADIAFKSLKKLKKKHKLLSRASLNLQLVGLDSLQMKIHYSMLEKPYYTYSHEFSNAVTLVGCYNCFYLLTNDTLYEIGKGEATPYSYTNFVDLEVYKKQLFLLRKAEDEEMNMLPPAIFKWDNNSNRKFLIQCPFERSNEDLDYKNTICFQYQNDLLFYETNTGKVAKFCDIFFYGKWFHREIKGQYLYLLGDQLNLQKFNLNSIINETNYQGENLHINLIEENISIRNDIISKIQQNFLLFTNDFYIFIIDPTNDEVKAYPQRVLFEKNRLYTYFRNENEVHFCLVEKRYSTINFTFEAFKLFR</sequence>
<evidence type="ECO:0000313" key="1">
    <source>
        <dbReference type="EMBL" id="CAD5114607.1"/>
    </source>
</evidence>
<dbReference type="AlphaFoldDB" id="A0A7I8VEK6"/>
<name>A0A7I8VEK6_9ANNE</name>
<protein>
    <submittedName>
        <fullName evidence="1">Uncharacterized protein</fullName>
    </submittedName>
</protein>
<comment type="caution">
    <text evidence="1">The sequence shown here is derived from an EMBL/GenBank/DDBJ whole genome shotgun (WGS) entry which is preliminary data.</text>
</comment>
<dbReference type="Proteomes" id="UP000549394">
    <property type="component" value="Unassembled WGS sequence"/>
</dbReference>
<accession>A0A7I8VEK6</accession>